<sequence>MHESQQMSTTTMKIRQAQPLDLESIRRIYNQGIEDRIATLETETKDMAYMQQWYDSHRDRFVILVAEEQGKVVGWASLNPYSLRCAYAGVADLSIYIDRDHRGKGVGSALLTELEEQAKANQFYKIVLFTFPSNQGGQGLYRKLGYREVGVFQNQGVLDGQFIDVMIMEKLFMGS</sequence>
<accession>A0ABQ1FVK2</accession>
<protein>
    <submittedName>
        <fullName evidence="4">N-acetyltransferase</fullName>
    </submittedName>
</protein>
<dbReference type="CDD" id="cd04301">
    <property type="entry name" value="NAT_SF"/>
    <property type="match status" value="1"/>
</dbReference>
<name>A0ABQ1FVK2_9BACL</name>
<dbReference type="InterPro" id="IPR000182">
    <property type="entry name" value="GNAT_dom"/>
</dbReference>
<feature type="domain" description="N-acetyltransferase" evidence="3">
    <location>
        <begin position="12"/>
        <end position="164"/>
    </location>
</feature>
<dbReference type="PROSITE" id="PS51186">
    <property type="entry name" value="GNAT"/>
    <property type="match status" value="1"/>
</dbReference>
<evidence type="ECO:0000313" key="4">
    <source>
        <dbReference type="EMBL" id="GGA31987.1"/>
    </source>
</evidence>
<dbReference type="Gene3D" id="3.40.630.30">
    <property type="match status" value="1"/>
</dbReference>
<dbReference type="PANTHER" id="PTHR43072:SF23">
    <property type="entry name" value="UPF0039 PROTEIN C11D3.02C"/>
    <property type="match status" value="1"/>
</dbReference>
<dbReference type="NCBIfam" id="NF040503">
    <property type="entry name" value="resist_ArsN1a"/>
    <property type="match status" value="1"/>
</dbReference>
<evidence type="ECO:0000256" key="2">
    <source>
        <dbReference type="ARBA" id="ARBA00023315"/>
    </source>
</evidence>
<proteinExistence type="predicted"/>
<gene>
    <name evidence="4" type="ORF">GCM10010917_16410</name>
</gene>
<organism evidence="4 5">
    <name type="scientific">Paenibacillus physcomitrellae</name>
    <dbReference type="NCBI Taxonomy" id="1619311"/>
    <lineage>
        <taxon>Bacteria</taxon>
        <taxon>Bacillati</taxon>
        <taxon>Bacillota</taxon>
        <taxon>Bacilli</taxon>
        <taxon>Bacillales</taxon>
        <taxon>Paenibacillaceae</taxon>
        <taxon>Paenibacillus</taxon>
    </lineage>
</organism>
<dbReference type="EMBL" id="BMHF01000004">
    <property type="protein sequence ID" value="GGA31987.1"/>
    <property type="molecule type" value="Genomic_DNA"/>
</dbReference>
<evidence type="ECO:0000313" key="5">
    <source>
        <dbReference type="Proteomes" id="UP000609323"/>
    </source>
</evidence>
<keyword evidence="5" id="KW-1185">Reference proteome</keyword>
<comment type="caution">
    <text evidence="4">The sequence shown here is derived from an EMBL/GenBank/DDBJ whole genome shotgun (WGS) entry which is preliminary data.</text>
</comment>
<evidence type="ECO:0000256" key="1">
    <source>
        <dbReference type="ARBA" id="ARBA00022679"/>
    </source>
</evidence>
<evidence type="ECO:0000259" key="3">
    <source>
        <dbReference type="PROSITE" id="PS51186"/>
    </source>
</evidence>
<dbReference type="Proteomes" id="UP000609323">
    <property type="component" value="Unassembled WGS sequence"/>
</dbReference>
<dbReference type="RefSeq" id="WP_229752584.1">
    <property type="nucleotide sequence ID" value="NZ_BMHF01000004.1"/>
</dbReference>
<dbReference type="SUPFAM" id="SSF55729">
    <property type="entry name" value="Acyl-CoA N-acyltransferases (Nat)"/>
    <property type="match status" value="1"/>
</dbReference>
<dbReference type="Pfam" id="PF00583">
    <property type="entry name" value="Acetyltransf_1"/>
    <property type="match status" value="1"/>
</dbReference>
<dbReference type="PANTHER" id="PTHR43072">
    <property type="entry name" value="N-ACETYLTRANSFERASE"/>
    <property type="match status" value="1"/>
</dbReference>
<keyword evidence="1" id="KW-0808">Transferase</keyword>
<keyword evidence="2" id="KW-0012">Acyltransferase</keyword>
<dbReference type="InterPro" id="IPR016181">
    <property type="entry name" value="Acyl_CoA_acyltransferase"/>
</dbReference>
<reference evidence="5" key="1">
    <citation type="journal article" date="2019" name="Int. J. Syst. Evol. Microbiol.">
        <title>The Global Catalogue of Microorganisms (GCM) 10K type strain sequencing project: providing services to taxonomists for standard genome sequencing and annotation.</title>
        <authorList>
            <consortium name="The Broad Institute Genomics Platform"/>
            <consortium name="The Broad Institute Genome Sequencing Center for Infectious Disease"/>
            <person name="Wu L."/>
            <person name="Ma J."/>
        </authorList>
    </citation>
    <scope>NUCLEOTIDE SEQUENCE [LARGE SCALE GENOMIC DNA]</scope>
    <source>
        <strain evidence="5">CGMCC 1.15044</strain>
    </source>
</reference>